<dbReference type="AlphaFoldDB" id="A0A1M5L0L7"/>
<dbReference type="SUPFAM" id="SSF101874">
    <property type="entry name" value="YceI-like"/>
    <property type="match status" value="1"/>
</dbReference>
<sequence length="193" mass="20834">MTTSQISKSFTILLASILFTISGVANAQNASVISQNSSFIVHGTSTIHEWDMKTTKFNGELGLNAAKQINAASIKVEVKSLKSGKDGMDDKAYEAFDIKKNPYITFQLTEVSPVKLSEGDTEVTLTGNLTTAGTTRKVSFKTIAKITKSGDYQLKGSLPLKMTDFKMKPPTAMFGTIKSGDAVTIKFDVTFKG</sequence>
<dbReference type="RefSeq" id="WP_073370828.1">
    <property type="nucleotide sequence ID" value="NZ_FQWB01000005.1"/>
</dbReference>
<evidence type="ECO:0000259" key="2">
    <source>
        <dbReference type="SMART" id="SM00867"/>
    </source>
</evidence>
<feature type="chain" id="PRO_5012364134" evidence="1">
    <location>
        <begin position="28"/>
        <end position="193"/>
    </location>
</feature>
<dbReference type="PANTHER" id="PTHR34406:SF1">
    <property type="entry name" value="PROTEIN YCEI"/>
    <property type="match status" value="1"/>
</dbReference>
<dbReference type="STRING" id="468056.SAMN05443549_10530"/>
<dbReference type="Gene3D" id="2.40.128.110">
    <property type="entry name" value="Lipid/polyisoprenoid-binding, YceI-like"/>
    <property type="match status" value="1"/>
</dbReference>
<protein>
    <submittedName>
        <fullName evidence="3">YceI-like domain-containing protein</fullName>
    </submittedName>
</protein>
<evidence type="ECO:0000256" key="1">
    <source>
        <dbReference type="SAM" id="SignalP"/>
    </source>
</evidence>
<dbReference type="Proteomes" id="UP000184516">
    <property type="component" value="Unassembled WGS sequence"/>
</dbReference>
<evidence type="ECO:0000313" key="3">
    <source>
        <dbReference type="EMBL" id="SHG58624.1"/>
    </source>
</evidence>
<proteinExistence type="predicted"/>
<dbReference type="InterPro" id="IPR036761">
    <property type="entry name" value="TTHA0802/YceI-like_sf"/>
</dbReference>
<dbReference type="EMBL" id="FQWB01000005">
    <property type="protein sequence ID" value="SHG58624.1"/>
    <property type="molecule type" value="Genomic_DNA"/>
</dbReference>
<dbReference type="SMART" id="SM00867">
    <property type="entry name" value="YceI"/>
    <property type="match status" value="1"/>
</dbReference>
<name>A0A1M5L0L7_9FLAO</name>
<feature type="domain" description="Lipid/polyisoprenoid-binding YceI-like" evidence="2">
    <location>
        <begin position="29"/>
        <end position="192"/>
    </location>
</feature>
<feature type="signal peptide" evidence="1">
    <location>
        <begin position="1"/>
        <end position="27"/>
    </location>
</feature>
<reference evidence="4" key="1">
    <citation type="submission" date="2016-11" db="EMBL/GenBank/DDBJ databases">
        <authorList>
            <person name="Varghese N."/>
            <person name="Submissions S."/>
        </authorList>
    </citation>
    <scope>NUCLEOTIDE SEQUENCE [LARGE SCALE GENOMIC DNA]</scope>
    <source>
        <strain evidence="4">DSM 19978</strain>
    </source>
</reference>
<gene>
    <name evidence="3" type="ORF">SAMN05443549_10530</name>
</gene>
<dbReference type="PANTHER" id="PTHR34406">
    <property type="entry name" value="PROTEIN YCEI"/>
    <property type="match status" value="1"/>
</dbReference>
<keyword evidence="4" id="KW-1185">Reference proteome</keyword>
<dbReference type="InterPro" id="IPR007372">
    <property type="entry name" value="Lipid/polyisoprenoid-bd_YceI"/>
</dbReference>
<dbReference type="OrthoDB" id="9794147at2"/>
<keyword evidence="1" id="KW-0732">Signal</keyword>
<evidence type="ECO:0000313" key="4">
    <source>
        <dbReference type="Proteomes" id="UP000184516"/>
    </source>
</evidence>
<organism evidence="3 4">
    <name type="scientific">Flavobacterium fluvii</name>
    <dbReference type="NCBI Taxonomy" id="468056"/>
    <lineage>
        <taxon>Bacteria</taxon>
        <taxon>Pseudomonadati</taxon>
        <taxon>Bacteroidota</taxon>
        <taxon>Flavobacteriia</taxon>
        <taxon>Flavobacteriales</taxon>
        <taxon>Flavobacteriaceae</taxon>
        <taxon>Flavobacterium</taxon>
    </lineage>
</organism>
<dbReference type="Pfam" id="PF04264">
    <property type="entry name" value="YceI"/>
    <property type="match status" value="1"/>
</dbReference>
<accession>A0A1M5L0L7</accession>